<name>A0A6G1E3D9_9ORYZ</name>
<keyword evidence="2" id="KW-1185">Reference proteome</keyword>
<reference evidence="1 2" key="1">
    <citation type="submission" date="2019-11" db="EMBL/GenBank/DDBJ databases">
        <title>Whole genome sequence of Oryza granulata.</title>
        <authorList>
            <person name="Li W."/>
        </authorList>
    </citation>
    <scope>NUCLEOTIDE SEQUENCE [LARGE SCALE GENOMIC DNA]</scope>
    <source>
        <strain evidence="2">cv. Menghai</strain>
        <tissue evidence="1">Leaf</tissue>
    </source>
</reference>
<evidence type="ECO:0000313" key="2">
    <source>
        <dbReference type="Proteomes" id="UP000479710"/>
    </source>
</evidence>
<organism evidence="1 2">
    <name type="scientific">Oryza meyeriana var. granulata</name>
    <dbReference type="NCBI Taxonomy" id="110450"/>
    <lineage>
        <taxon>Eukaryota</taxon>
        <taxon>Viridiplantae</taxon>
        <taxon>Streptophyta</taxon>
        <taxon>Embryophyta</taxon>
        <taxon>Tracheophyta</taxon>
        <taxon>Spermatophyta</taxon>
        <taxon>Magnoliopsida</taxon>
        <taxon>Liliopsida</taxon>
        <taxon>Poales</taxon>
        <taxon>Poaceae</taxon>
        <taxon>BOP clade</taxon>
        <taxon>Oryzoideae</taxon>
        <taxon>Oryzeae</taxon>
        <taxon>Oryzinae</taxon>
        <taxon>Oryza</taxon>
        <taxon>Oryza meyeriana</taxon>
    </lineage>
</organism>
<dbReference type="AlphaFoldDB" id="A0A6G1E3D9"/>
<comment type="caution">
    <text evidence="1">The sequence shown here is derived from an EMBL/GenBank/DDBJ whole genome shotgun (WGS) entry which is preliminary data.</text>
</comment>
<feature type="non-terminal residue" evidence="1">
    <location>
        <position position="55"/>
    </location>
</feature>
<gene>
    <name evidence="1" type="ORF">E2562_030025</name>
</gene>
<sequence>MVELMATAEVVPITIVELVVVVTTVEGDSGVLKAASRWRMKVLMTRKESLTGMES</sequence>
<evidence type="ECO:0000313" key="1">
    <source>
        <dbReference type="EMBL" id="KAF0919605.1"/>
    </source>
</evidence>
<accession>A0A6G1E3D9</accession>
<proteinExistence type="predicted"/>
<dbReference type="EMBL" id="SPHZ02000005">
    <property type="protein sequence ID" value="KAF0919605.1"/>
    <property type="molecule type" value="Genomic_DNA"/>
</dbReference>
<dbReference type="Proteomes" id="UP000479710">
    <property type="component" value="Unassembled WGS sequence"/>
</dbReference>
<protein>
    <submittedName>
        <fullName evidence="1">Uncharacterized protein</fullName>
    </submittedName>
</protein>